<evidence type="ECO:0000313" key="1">
    <source>
        <dbReference type="EMBL" id="KAA8908183.1"/>
    </source>
</evidence>
<protein>
    <submittedName>
        <fullName evidence="1">Putative methyltransferase-domain-containing protein</fullName>
    </submittedName>
</protein>
<name>A0A5J5EYP7_9PEZI</name>
<dbReference type="GO" id="GO:0005737">
    <property type="term" value="C:cytoplasm"/>
    <property type="evidence" value="ECO:0007669"/>
    <property type="project" value="TreeGrafter"/>
</dbReference>
<keyword evidence="1" id="KW-0489">Methyltransferase</keyword>
<keyword evidence="2" id="KW-1185">Reference proteome</keyword>
<evidence type="ECO:0000313" key="2">
    <source>
        <dbReference type="Proteomes" id="UP000326924"/>
    </source>
</evidence>
<dbReference type="Proteomes" id="UP000326924">
    <property type="component" value="Unassembled WGS sequence"/>
</dbReference>
<keyword evidence="1" id="KW-0808">Transferase</keyword>
<proteinExistence type="predicted"/>
<dbReference type="CDD" id="cd02440">
    <property type="entry name" value="AdoMet_MTases"/>
    <property type="match status" value="1"/>
</dbReference>
<comment type="caution">
    <text evidence="1">The sequence shown here is derived from an EMBL/GenBank/DDBJ whole genome shotgun (WGS) entry which is preliminary data.</text>
</comment>
<dbReference type="InterPro" id="IPR029063">
    <property type="entry name" value="SAM-dependent_MTases_sf"/>
</dbReference>
<dbReference type="Gene3D" id="3.40.50.150">
    <property type="entry name" value="Vaccinia Virus protein VP39"/>
    <property type="match status" value="1"/>
</dbReference>
<dbReference type="SUPFAM" id="SSF53335">
    <property type="entry name" value="S-adenosyl-L-methionine-dependent methyltransferases"/>
    <property type="match status" value="1"/>
</dbReference>
<dbReference type="FunCoup" id="A0A5J5EYP7">
    <property type="interactions" value="530"/>
</dbReference>
<dbReference type="GO" id="GO:0032259">
    <property type="term" value="P:methylation"/>
    <property type="evidence" value="ECO:0007669"/>
    <property type="project" value="UniProtKB-KW"/>
</dbReference>
<dbReference type="InParanoid" id="A0A5J5EYP7"/>
<dbReference type="PANTHER" id="PTHR14614">
    <property type="entry name" value="HEPATOCELLULAR CARCINOMA-ASSOCIATED ANTIGEN"/>
    <property type="match status" value="1"/>
</dbReference>
<dbReference type="InterPro" id="IPR019410">
    <property type="entry name" value="Methyltransf_16"/>
</dbReference>
<gene>
    <name evidence="1" type="ORF">FN846DRAFT_906251</name>
</gene>
<sequence>MEQEAAAALHSLKCQYFQLVEPRLLAFPPAHILRKTNFQERLFSDVFAPDAVADSAYAPPPRYSARVLKEVVSLIESSVDAEEEEEAPEVNEQLLELYVTLLATPSPPADPTKKSAVTYTLPAPLLPITILETPALISGLGTTGLRTWEAALALAEVLLLQSPVQMAGKKVLELGAGTGLVSLVAARLGARVLATDGDEGVVEGLRGNVSINDMAQEVEVQVRRWAGGREWPEEKVDLVLGADVTYDAEAIPWLVAEIVWTLQEHPGVKVLIAATMRNVDTFEVFRTCCAERGLAVTESVYELPSPRVFWYVPRAEIRIVEVRKQAGGERVDGWSFRQTEYLRA</sequence>
<dbReference type="AlphaFoldDB" id="A0A5J5EYP7"/>
<reference evidence="1 2" key="1">
    <citation type="submission" date="2019-09" db="EMBL/GenBank/DDBJ databases">
        <title>Draft genome of the ectomycorrhizal ascomycete Sphaerosporella brunnea.</title>
        <authorList>
            <consortium name="DOE Joint Genome Institute"/>
            <person name="Benucci G.M."/>
            <person name="Marozzi G."/>
            <person name="Antonielli L."/>
            <person name="Sanchez S."/>
            <person name="Marco P."/>
            <person name="Wang X."/>
            <person name="Falini L.B."/>
            <person name="Barry K."/>
            <person name="Haridas S."/>
            <person name="Lipzen A."/>
            <person name="Labutti K."/>
            <person name="Grigoriev I.V."/>
            <person name="Murat C."/>
            <person name="Martin F."/>
            <person name="Albertini E."/>
            <person name="Donnini D."/>
            <person name="Bonito G."/>
        </authorList>
    </citation>
    <scope>NUCLEOTIDE SEQUENCE [LARGE SCALE GENOMIC DNA]</scope>
    <source>
        <strain evidence="1 2">Sb_GMNB300</strain>
    </source>
</reference>
<accession>A0A5J5EYP7</accession>
<organism evidence="1 2">
    <name type="scientific">Sphaerosporella brunnea</name>
    <dbReference type="NCBI Taxonomy" id="1250544"/>
    <lineage>
        <taxon>Eukaryota</taxon>
        <taxon>Fungi</taxon>
        <taxon>Dikarya</taxon>
        <taxon>Ascomycota</taxon>
        <taxon>Pezizomycotina</taxon>
        <taxon>Pezizomycetes</taxon>
        <taxon>Pezizales</taxon>
        <taxon>Pyronemataceae</taxon>
        <taxon>Sphaerosporella</taxon>
    </lineage>
</organism>
<dbReference type="Pfam" id="PF10294">
    <property type="entry name" value="Methyltransf_16"/>
    <property type="match status" value="1"/>
</dbReference>
<dbReference type="GO" id="GO:0008757">
    <property type="term" value="F:S-adenosylmethionine-dependent methyltransferase activity"/>
    <property type="evidence" value="ECO:0007669"/>
    <property type="project" value="UniProtKB-ARBA"/>
</dbReference>
<dbReference type="EMBL" id="VXIS01000070">
    <property type="protein sequence ID" value="KAA8908183.1"/>
    <property type="molecule type" value="Genomic_DNA"/>
</dbReference>
<dbReference type="OrthoDB" id="194386at2759"/>
<dbReference type="PANTHER" id="PTHR14614:SF130">
    <property type="entry name" value="PROTEIN-LYSINE N-METHYLTRANSFERASE EEF2KMT"/>
    <property type="match status" value="1"/>
</dbReference>